<evidence type="ECO:0000313" key="1">
    <source>
        <dbReference type="Proteomes" id="UP001652628"/>
    </source>
</evidence>
<dbReference type="GeneID" id="139352865"/>
<dbReference type="Proteomes" id="UP001652628">
    <property type="component" value="Chromosome 3"/>
</dbReference>
<dbReference type="RefSeq" id="XP_070851602.1">
    <property type="nucleotide sequence ID" value="XM_070995501.1"/>
</dbReference>
<proteinExistence type="predicted"/>
<evidence type="ECO:0000313" key="2">
    <source>
        <dbReference type="RefSeq" id="XP_070851602.1"/>
    </source>
</evidence>
<reference evidence="2" key="1">
    <citation type="submission" date="2025-08" db="UniProtKB">
        <authorList>
            <consortium name="RefSeq"/>
        </authorList>
    </citation>
    <scope>IDENTIFICATION</scope>
</reference>
<accession>A0ABM4TNR5</accession>
<protein>
    <submittedName>
        <fullName evidence="2">Uncharacterized protein</fullName>
    </submittedName>
</protein>
<organism evidence="1 2">
    <name type="scientific">Drosophila suzukii</name>
    <name type="common">Spotted-wing drosophila fruit fly</name>
    <dbReference type="NCBI Taxonomy" id="28584"/>
    <lineage>
        <taxon>Eukaryota</taxon>
        <taxon>Metazoa</taxon>
        <taxon>Ecdysozoa</taxon>
        <taxon>Arthropoda</taxon>
        <taxon>Hexapoda</taxon>
        <taxon>Insecta</taxon>
        <taxon>Pterygota</taxon>
        <taxon>Neoptera</taxon>
        <taxon>Endopterygota</taxon>
        <taxon>Diptera</taxon>
        <taxon>Brachycera</taxon>
        <taxon>Muscomorpha</taxon>
        <taxon>Ephydroidea</taxon>
        <taxon>Drosophilidae</taxon>
        <taxon>Drosophila</taxon>
        <taxon>Sophophora</taxon>
    </lineage>
</organism>
<gene>
    <name evidence="2" type="primary">LOC139352865</name>
</gene>
<sequence length="138" mass="15911">MKTASYSRQWKAVYRRCALRITSSFCTVSEEAALVVAGTIPIDLPAAERRTGSTGSRTQRSNTIEAWQRRWNNATHRAMISGHGCFKEYLHRFKHEPNPYYDLCGMLENQSKWDAKANMAAGILKDLRRRERSRRSES</sequence>
<keyword evidence="1" id="KW-1185">Reference proteome</keyword>
<name>A0ABM4TNR5_DROSZ</name>